<evidence type="ECO:0000313" key="1">
    <source>
        <dbReference type="EnsemblPlants" id="EMT17275"/>
    </source>
</evidence>
<dbReference type="EnsemblPlants" id="EMT17275">
    <property type="protein sequence ID" value="EMT17275"/>
    <property type="gene ID" value="F775_01085"/>
</dbReference>
<dbReference type="Pfam" id="PF07893">
    <property type="entry name" value="DUF1668"/>
    <property type="match status" value="1"/>
</dbReference>
<dbReference type="AlphaFoldDB" id="R7WCG6"/>
<protein>
    <submittedName>
        <fullName evidence="1">Uncharacterized protein</fullName>
    </submittedName>
</protein>
<sequence>MVCHGDSISVWCSYALLDGHGHDNKDRSSSTILVSFSRSYYGRARAESIGTYCFDTGKGKWAKVGDWTLPFWSQALHVPELGDGLLFGIDNKHFLAMDVFSAAKTEKQWTPVLRHAWVDVDVDPLSDWRLQYYSVVYLGDGRFCIHRSFAVMETDGSGSGEECVLLTGVEVVRDGSGLQTIMHKSRRLDSDIYYVL</sequence>
<proteinExistence type="predicted"/>
<organism evidence="1">
    <name type="scientific">Aegilops tauschii</name>
    <name type="common">Tausch's goatgrass</name>
    <name type="synonym">Aegilops squarrosa</name>
    <dbReference type="NCBI Taxonomy" id="37682"/>
    <lineage>
        <taxon>Eukaryota</taxon>
        <taxon>Viridiplantae</taxon>
        <taxon>Streptophyta</taxon>
        <taxon>Embryophyta</taxon>
        <taxon>Tracheophyta</taxon>
        <taxon>Spermatophyta</taxon>
        <taxon>Magnoliopsida</taxon>
        <taxon>Liliopsida</taxon>
        <taxon>Poales</taxon>
        <taxon>Poaceae</taxon>
        <taxon>BOP clade</taxon>
        <taxon>Pooideae</taxon>
        <taxon>Triticodae</taxon>
        <taxon>Triticeae</taxon>
        <taxon>Triticinae</taxon>
        <taxon>Aegilops</taxon>
    </lineage>
</organism>
<name>R7WCG6_AEGTA</name>
<accession>R7WCG6</accession>
<dbReference type="PANTHER" id="PTHR33085:SF145">
    <property type="entry name" value="OS05G0302200 PROTEIN"/>
    <property type="match status" value="1"/>
</dbReference>
<dbReference type="ExpressionAtlas" id="R7WCG6">
    <property type="expression patterns" value="baseline"/>
</dbReference>
<dbReference type="InterPro" id="IPR012871">
    <property type="entry name" value="DUF1668_ORYSA"/>
</dbReference>
<dbReference type="PANTHER" id="PTHR33085">
    <property type="entry name" value="OS12G0113100 PROTEIN-RELATED"/>
    <property type="match status" value="1"/>
</dbReference>
<reference evidence="1" key="1">
    <citation type="submission" date="2015-06" db="UniProtKB">
        <authorList>
            <consortium name="EnsemblPlants"/>
        </authorList>
    </citation>
    <scope>IDENTIFICATION</scope>
</reference>